<dbReference type="GO" id="GO:0000978">
    <property type="term" value="F:RNA polymerase II cis-regulatory region sequence-specific DNA binding"/>
    <property type="evidence" value="ECO:0007669"/>
    <property type="project" value="TreeGrafter"/>
</dbReference>
<feature type="region of interest" description="Disordered" evidence="1">
    <location>
        <begin position="253"/>
        <end position="357"/>
    </location>
</feature>
<feature type="compositionally biased region" description="Low complexity" evidence="1">
    <location>
        <begin position="270"/>
        <end position="284"/>
    </location>
</feature>
<feature type="compositionally biased region" description="Acidic residues" evidence="1">
    <location>
        <begin position="535"/>
        <end position="558"/>
    </location>
</feature>
<dbReference type="AlphaFoldDB" id="A0A9P7BA05"/>
<evidence type="ECO:0000256" key="1">
    <source>
        <dbReference type="SAM" id="MobiDB-lite"/>
    </source>
</evidence>
<gene>
    <name evidence="3" type="primary">HOT1</name>
    <name evidence="3" type="ORF">C6P45_004951</name>
</gene>
<feature type="compositionally biased region" description="Polar residues" evidence="1">
    <location>
        <begin position="253"/>
        <end position="266"/>
    </location>
</feature>
<dbReference type="GO" id="GO:0060963">
    <property type="term" value="P:positive regulation of ribosomal protein gene transcription by RNA polymerase II"/>
    <property type="evidence" value="ECO:0007669"/>
    <property type="project" value="TreeGrafter"/>
</dbReference>
<feature type="compositionally biased region" description="Basic and acidic residues" evidence="1">
    <location>
        <begin position="521"/>
        <end position="534"/>
    </location>
</feature>
<dbReference type="InterPro" id="IPR022210">
    <property type="entry name" value="TF_GCR1-like"/>
</dbReference>
<accession>A0A9P7BA05</accession>
<dbReference type="InterPro" id="IPR052146">
    <property type="entry name" value="HOT1"/>
</dbReference>
<evidence type="ECO:0000313" key="4">
    <source>
        <dbReference type="Proteomes" id="UP000750334"/>
    </source>
</evidence>
<feature type="compositionally biased region" description="Polar residues" evidence="1">
    <location>
        <begin position="320"/>
        <end position="332"/>
    </location>
</feature>
<evidence type="ECO:0000259" key="2">
    <source>
        <dbReference type="Pfam" id="PF12550"/>
    </source>
</evidence>
<dbReference type="EMBL" id="PUHR01000077">
    <property type="protein sequence ID" value="KAG0668161.1"/>
    <property type="molecule type" value="Genomic_DNA"/>
</dbReference>
<feature type="region of interest" description="Disordered" evidence="1">
    <location>
        <begin position="442"/>
        <end position="613"/>
    </location>
</feature>
<feature type="compositionally biased region" description="Low complexity" evidence="1">
    <location>
        <begin position="293"/>
        <end position="313"/>
    </location>
</feature>
<feature type="region of interest" description="Disordered" evidence="1">
    <location>
        <begin position="1"/>
        <end position="35"/>
    </location>
</feature>
<feature type="compositionally biased region" description="Basic residues" evidence="1">
    <location>
        <begin position="563"/>
        <end position="577"/>
    </location>
</feature>
<feature type="compositionally biased region" description="Acidic residues" evidence="1">
    <location>
        <begin position="500"/>
        <end position="520"/>
    </location>
</feature>
<sequence>MENSNNNNNSKQSQQQPTQLGNGTPGRTTTTNENVVVPVPIPIPTIQDLDLLTNEKPKHNESALNIMNAQVDDATPSPMTINYNGNGTIRSHSSLNNPNGNIPADITSVNSLPNLNIRQFNRNKNNVTPSLSISSTNTESTSNQLRLFQRMEELSARLIAMEEQFQTLSTNIDRQSNIMMIMKNEIVQTVQNTISKQFDLLQKQNESMMNAHFHRLSILQSSQTQQYDSKYALDLLNSISTISAQYLSKNTNNLNSYPPDNSNSPTMRFANNSNSTATATNNTNHPVPNSIRSNNSGTNLDTLNNTSSSNNNSPVYPLPSFTNRNKTFTLNPNGIKKRKRNNHHNHIQQKHTRPLTDLNSNRLTTAQRDLLNIPIILPSDPFTNLASMNDPNMPSLQQTQIVPNTNQLQVPITLTQNNSANVKKSTQQTDANMALSLPIAQLPITVPQNTMHTDTKSKDDDDEEDGYQEDDESDNGNKIRTTDFSKDETAKGNTTRQIPNDDDDDDDDDNDEYDEEDDELPLEKETASLRKDQMEQEDNGDDEMDDENFEEDEVDEDISGTKIKSKKPQQVKKRKKTNATSKKGMIKKLIDGRGPSQETGTTASNDSNKSDDADINYTLIKAPNNVRTIWEEYVYGINGNPSIRGLEEKYGNKWRLTKNRKTFSRRKRLYKFILSGIDKGKTADEMMKMLEEKRLYKDENGEIKRRTIEWLQQSLTGI</sequence>
<dbReference type="PANTHER" id="PTHR37784">
    <property type="entry name" value="PROTEIN MSN1"/>
    <property type="match status" value="1"/>
</dbReference>
<keyword evidence="4" id="KW-1185">Reference proteome</keyword>
<feature type="compositionally biased region" description="Basic residues" evidence="1">
    <location>
        <begin position="335"/>
        <end position="353"/>
    </location>
</feature>
<feature type="compositionally biased region" description="Acidic residues" evidence="1">
    <location>
        <begin position="460"/>
        <end position="474"/>
    </location>
</feature>
<reference evidence="3 4" key="1">
    <citation type="submission" date="2020-11" db="EMBL/GenBank/DDBJ databases">
        <title>Kefir isolates.</title>
        <authorList>
            <person name="Marcisauskas S."/>
            <person name="Kim Y."/>
            <person name="Blasche S."/>
        </authorList>
    </citation>
    <scope>NUCLEOTIDE SEQUENCE [LARGE SCALE GENOMIC DNA]</scope>
    <source>
        <strain evidence="3 4">OG2</strain>
    </source>
</reference>
<feature type="domain" description="Transcription activator GCR1-like" evidence="2">
    <location>
        <begin position="617"/>
        <end position="694"/>
    </location>
</feature>
<organism evidence="3 4">
    <name type="scientific">Maudiozyma exigua</name>
    <name type="common">Yeast</name>
    <name type="synonym">Kazachstania exigua</name>
    <dbReference type="NCBI Taxonomy" id="34358"/>
    <lineage>
        <taxon>Eukaryota</taxon>
        <taxon>Fungi</taxon>
        <taxon>Dikarya</taxon>
        <taxon>Ascomycota</taxon>
        <taxon>Saccharomycotina</taxon>
        <taxon>Saccharomycetes</taxon>
        <taxon>Saccharomycetales</taxon>
        <taxon>Saccharomycetaceae</taxon>
        <taxon>Maudiozyma</taxon>
    </lineage>
</organism>
<dbReference type="Proteomes" id="UP000750334">
    <property type="component" value="Unassembled WGS sequence"/>
</dbReference>
<protein>
    <submittedName>
        <fullName evidence="3">Transcription factor</fullName>
    </submittedName>
</protein>
<dbReference type="PANTHER" id="PTHR37784:SF2">
    <property type="entry name" value="HIGH-OSMOLARITY-INDUCED TRANSCRIPTION PROTEIN 1"/>
    <property type="match status" value="1"/>
</dbReference>
<comment type="caution">
    <text evidence="3">The sequence shown here is derived from an EMBL/GenBank/DDBJ whole genome shotgun (WGS) entry which is preliminary data.</text>
</comment>
<proteinExistence type="predicted"/>
<evidence type="ECO:0000313" key="3">
    <source>
        <dbReference type="EMBL" id="KAG0668161.1"/>
    </source>
</evidence>
<feature type="compositionally biased region" description="Basic and acidic residues" evidence="1">
    <location>
        <begin position="475"/>
        <end position="490"/>
    </location>
</feature>
<dbReference type="GO" id="GO:0000981">
    <property type="term" value="F:DNA-binding transcription factor activity, RNA polymerase II-specific"/>
    <property type="evidence" value="ECO:0007669"/>
    <property type="project" value="TreeGrafter"/>
</dbReference>
<dbReference type="Pfam" id="PF12550">
    <property type="entry name" value="GCR1_C"/>
    <property type="match status" value="1"/>
</dbReference>
<dbReference type="OrthoDB" id="428577at2759"/>
<name>A0A9P7BA05_MAUEX</name>